<dbReference type="KEGG" id="dpte:113797336"/>
<dbReference type="CDD" id="cd00033">
    <property type="entry name" value="CCP"/>
    <property type="match status" value="1"/>
</dbReference>
<keyword evidence="2 5" id="KW-0768">Sushi</keyword>
<evidence type="ECO:0000256" key="4">
    <source>
        <dbReference type="ARBA" id="ARBA00023157"/>
    </source>
</evidence>
<keyword evidence="7" id="KW-1133">Transmembrane helix</keyword>
<keyword evidence="3" id="KW-0732">Signal</keyword>
<dbReference type="InParanoid" id="A0A6P6YDG9"/>
<evidence type="ECO:0000256" key="3">
    <source>
        <dbReference type="ARBA" id="ARBA00022729"/>
    </source>
</evidence>
<dbReference type="AlphaFoldDB" id="A0A6P6YDG9"/>
<evidence type="ECO:0000256" key="7">
    <source>
        <dbReference type="SAM" id="Phobius"/>
    </source>
</evidence>
<accession>A0A6P6YDG9</accession>
<evidence type="ECO:0000256" key="2">
    <source>
        <dbReference type="ARBA" id="ARBA00022659"/>
    </source>
</evidence>
<evidence type="ECO:0000256" key="5">
    <source>
        <dbReference type="PROSITE-ProRule" id="PRU00302"/>
    </source>
</evidence>
<keyword evidence="7" id="KW-0472">Membrane</keyword>
<name>A0A6P6YDG9_DERPT</name>
<dbReference type="InterPro" id="IPR000436">
    <property type="entry name" value="Sushi_SCR_CCP_dom"/>
</dbReference>
<feature type="transmembrane region" description="Helical" evidence="7">
    <location>
        <begin position="520"/>
        <end position="543"/>
    </location>
</feature>
<sequence>MLLYFQLRFFNSNILLAIFFCEIFSITLGVDRSKLSNKNTLTTTTTTTKATTVTTSRAKHLSDNNDLFFHGKNVKNDNHNISNNKDSVQLPKLSKPEILTTTTTTTIPTINETSTPLLSSLISKKIEVIAYCKDPGRPPKSQISPVQLTYVEDEQVQYTCDEFISLKQYRKCLKGKWYGEMPLCGNAFRQNDVVQVFIYEAENGFPKRLLNEYNLTNNLKPFNKFGNSFIAERYSNPVRAKGAKDYYWNIILEKPALIQMIRISFSIVNHLIDPKMRTNVFEIVTVVTNQYRDCQRVSNNSVSPWHYNSTRFDYWYFCRAKSLDDFYKEIEQMSNQIRIETTSQVPIKYDLATFILAEQYSNNDNYTDPICGLPEIPVGLEARVINDQINYLFTCAKDFQRVDNYGGQFLTIQCGYDNRWHGQLPICLPTRQCQKFSLENDETHTYLIEIYKYDRVFFRNETDWIPVRGSRAFFRCKDETNIFVGKEIRICDDGEWTGSLPNCLPTSSVKSEDSLKTSTIMMIVLSTLIFTFLMSCGMIYFFMKIRNQQPADQRQQMGHNGTGGIMLPGMELSDSGAYYSTAIGKQIDDEQYESIDFSDDNRYTPYNDLHNEQQQQQQLPISNEEQAISDYYERMNTNISTNVQPIIISDSYYDDSNVRPSYLAMR</sequence>
<comment type="subcellular location">
    <subcellularLocation>
        <location evidence="1">Virion</location>
    </subcellularLocation>
</comment>
<dbReference type="InterPro" id="IPR035976">
    <property type="entry name" value="Sushi/SCR/CCP_sf"/>
</dbReference>
<evidence type="ECO:0000313" key="9">
    <source>
        <dbReference type="Proteomes" id="UP000515146"/>
    </source>
</evidence>
<dbReference type="SUPFAM" id="SSF57535">
    <property type="entry name" value="Complement control module/SCR domain"/>
    <property type="match status" value="2"/>
</dbReference>
<evidence type="ECO:0000313" key="10">
    <source>
        <dbReference type="RefSeq" id="XP_027203493.1"/>
    </source>
</evidence>
<reference evidence="10" key="1">
    <citation type="submission" date="2025-08" db="UniProtKB">
        <authorList>
            <consortium name="RefSeq"/>
        </authorList>
    </citation>
    <scope>IDENTIFICATION</scope>
    <source>
        <strain evidence="10">Airmid</strain>
    </source>
</reference>
<keyword evidence="7" id="KW-0812">Transmembrane</keyword>
<gene>
    <name evidence="10" type="primary">LOC113797336</name>
</gene>
<dbReference type="PANTHER" id="PTHR45785:SF2">
    <property type="entry name" value="COMPLEMENT FACTOR H-RELATED"/>
    <property type="match status" value="1"/>
</dbReference>
<dbReference type="RefSeq" id="XP_027203493.1">
    <property type="nucleotide sequence ID" value="XM_027347692.1"/>
</dbReference>
<evidence type="ECO:0000256" key="1">
    <source>
        <dbReference type="ARBA" id="ARBA00004328"/>
    </source>
</evidence>
<dbReference type="PROSITE" id="PS50923">
    <property type="entry name" value="SUSHI"/>
    <property type="match status" value="1"/>
</dbReference>
<organism evidence="9 10">
    <name type="scientific">Dermatophagoides pteronyssinus</name>
    <name type="common">European house dust mite</name>
    <dbReference type="NCBI Taxonomy" id="6956"/>
    <lineage>
        <taxon>Eukaryota</taxon>
        <taxon>Metazoa</taxon>
        <taxon>Ecdysozoa</taxon>
        <taxon>Arthropoda</taxon>
        <taxon>Chelicerata</taxon>
        <taxon>Arachnida</taxon>
        <taxon>Acari</taxon>
        <taxon>Acariformes</taxon>
        <taxon>Sarcoptiformes</taxon>
        <taxon>Astigmata</taxon>
        <taxon>Psoroptidia</taxon>
        <taxon>Analgoidea</taxon>
        <taxon>Pyroglyphidae</taxon>
        <taxon>Dermatophagoidinae</taxon>
        <taxon>Dermatophagoides</taxon>
    </lineage>
</organism>
<dbReference type="OMA" id="FFRCKDE"/>
<dbReference type="OrthoDB" id="6500660at2759"/>
<dbReference type="SMART" id="SM00032">
    <property type="entry name" value="CCP"/>
    <property type="match status" value="3"/>
</dbReference>
<proteinExistence type="predicted"/>
<keyword evidence="9" id="KW-1185">Reference proteome</keyword>
<dbReference type="PANTHER" id="PTHR45785">
    <property type="entry name" value="COMPLEMENT FACTOR H-RELATED"/>
    <property type="match status" value="1"/>
</dbReference>
<dbReference type="Proteomes" id="UP000515146">
    <property type="component" value="Unplaced"/>
</dbReference>
<feature type="region of interest" description="Disordered" evidence="6">
    <location>
        <begin position="597"/>
        <end position="621"/>
    </location>
</feature>
<protein>
    <submittedName>
        <fullName evidence="10">Uncharacterized protein LOC113797336</fullName>
    </submittedName>
</protein>
<keyword evidence="4" id="KW-1015">Disulfide bond</keyword>
<evidence type="ECO:0000259" key="8">
    <source>
        <dbReference type="PROSITE" id="PS50923"/>
    </source>
</evidence>
<dbReference type="Gene3D" id="2.10.70.10">
    <property type="entry name" value="Complement Module, domain 1"/>
    <property type="match status" value="1"/>
</dbReference>
<dbReference type="InterPro" id="IPR051503">
    <property type="entry name" value="ComplSys_Reg/VirEntry_Med"/>
</dbReference>
<comment type="caution">
    <text evidence="5">Lacks conserved residue(s) required for the propagation of feature annotation.</text>
</comment>
<evidence type="ECO:0000256" key="6">
    <source>
        <dbReference type="SAM" id="MobiDB-lite"/>
    </source>
</evidence>
<feature type="domain" description="Sushi" evidence="8">
    <location>
        <begin position="130"/>
        <end position="186"/>
    </location>
</feature>